<feature type="region of interest" description="Disordered" evidence="1">
    <location>
        <begin position="1"/>
        <end position="60"/>
    </location>
</feature>
<dbReference type="EMBL" id="CADCWL010000094">
    <property type="protein sequence ID" value="CAA9564238.1"/>
    <property type="molecule type" value="Genomic_DNA"/>
</dbReference>
<accession>A0A6J4UYR5</accession>
<gene>
    <name evidence="2" type="ORF">AVDCRST_MAG19-2087</name>
</gene>
<name>A0A6J4UYR5_9BACT</name>
<reference evidence="2" key="1">
    <citation type="submission" date="2020-02" db="EMBL/GenBank/DDBJ databases">
        <authorList>
            <person name="Meier V. D."/>
        </authorList>
    </citation>
    <scope>NUCLEOTIDE SEQUENCE</scope>
    <source>
        <strain evidence="2">AVDCRST_MAG19</strain>
    </source>
</reference>
<proteinExistence type="predicted"/>
<evidence type="ECO:0000256" key="1">
    <source>
        <dbReference type="SAM" id="MobiDB-lite"/>
    </source>
</evidence>
<protein>
    <submittedName>
        <fullName evidence="2">Uncharacterized protein</fullName>
    </submittedName>
</protein>
<organism evidence="2">
    <name type="scientific">uncultured Thermomicrobiales bacterium</name>
    <dbReference type="NCBI Taxonomy" id="1645740"/>
    <lineage>
        <taxon>Bacteria</taxon>
        <taxon>Pseudomonadati</taxon>
        <taxon>Thermomicrobiota</taxon>
        <taxon>Thermomicrobia</taxon>
        <taxon>Thermomicrobiales</taxon>
        <taxon>environmental samples</taxon>
    </lineage>
</organism>
<sequence length="60" mass="6353">WLSDRAAHSLLRRSSSGPRRRSCSSGDRTAAESSPSPSPLPRGPGWGTYGTDPRSGVDRG</sequence>
<dbReference type="AlphaFoldDB" id="A0A6J4UYR5"/>
<feature type="non-terminal residue" evidence="2">
    <location>
        <position position="60"/>
    </location>
</feature>
<feature type="compositionally biased region" description="Low complexity" evidence="1">
    <location>
        <begin position="1"/>
        <end position="28"/>
    </location>
</feature>
<evidence type="ECO:0000313" key="2">
    <source>
        <dbReference type="EMBL" id="CAA9564238.1"/>
    </source>
</evidence>
<feature type="non-terminal residue" evidence="2">
    <location>
        <position position="1"/>
    </location>
</feature>